<gene>
    <name evidence="1" type="ORF">R2D22_35310</name>
</gene>
<evidence type="ECO:0000313" key="1">
    <source>
        <dbReference type="EMBL" id="WOX26361.1"/>
    </source>
</evidence>
<dbReference type="Proteomes" id="UP001301731">
    <property type="component" value="Chromosome"/>
</dbReference>
<keyword evidence="2" id="KW-1185">Reference proteome</keyword>
<sequence length="231" mass="25832">MTGIIVLVFMFWPDLQPERDKTPTVAISDFNVDKERNIQADEYYTDMDSEVKTRPVKWTSSMATITLRNEGDDTVTIKKATLHLLAFENLGCKDGGGLGYPEGRYGFKIGDADKPGKTLVQPMRWKLPAHDAETMAFSVGPSAPDPEVIQVYRYQLTLEPDRGSPITLPVVVHAAPEGYLAKTGEGERDYAAALTDPCWRGAERFAKGVQESDRASPEYRYLQSRLDALRR</sequence>
<reference evidence="1 2" key="1">
    <citation type="submission" date="2023-10" db="EMBL/GenBank/DDBJ databases">
        <title>The genome sequence of Streptomyces sp. HUAS YS2.</title>
        <authorList>
            <person name="Mo P."/>
        </authorList>
    </citation>
    <scope>NUCLEOTIDE SEQUENCE [LARGE SCALE GENOMIC DNA]</scope>
    <source>
        <strain evidence="1 2">HUAS YS2</strain>
    </source>
</reference>
<protein>
    <submittedName>
        <fullName evidence="1">Uncharacterized protein</fullName>
    </submittedName>
</protein>
<organism evidence="1 2">
    <name type="scientific">Streptomyces solicathayae</name>
    <dbReference type="NCBI Taxonomy" id="3081768"/>
    <lineage>
        <taxon>Bacteria</taxon>
        <taxon>Bacillati</taxon>
        <taxon>Actinomycetota</taxon>
        <taxon>Actinomycetes</taxon>
        <taxon>Kitasatosporales</taxon>
        <taxon>Streptomycetaceae</taxon>
        <taxon>Streptomyces</taxon>
    </lineage>
</organism>
<dbReference type="RefSeq" id="WP_318109353.1">
    <property type="nucleotide sequence ID" value="NZ_CP137573.1"/>
</dbReference>
<evidence type="ECO:0000313" key="2">
    <source>
        <dbReference type="Proteomes" id="UP001301731"/>
    </source>
</evidence>
<proteinExistence type="predicted"/>
<name>A0ABZ0M4K7_9ACTN</name>
<accession>A0ABZ0M4K7</accession>
<dbReference type="EMBL" id="CP137573">
    <property type="protein sequence ID" value="WOX26361.1"/>
    <property type="molecule type" value="Genomic_DNA"/>
</dbReference>